<proteinExistence type="inferred from homology"/>
<reference evidence="4 5" key="1">
    <citation type="submission" date="2019-02" db="EMBL/GenBank/DDBJ databases">
        <title>Deep-cultivation of Planctomycetes and their phenomic and genomic characterization uncovers novel biology.</title>
        <authorList>
            <person name="Wiegand S."/>
            <person name="Jogler M."/>
            <person name="Boedeker C."/>
            <person name="Pinto D."/>
            <person name="Vollmers J."/>
            <person name="Rivas-Marin E."/>
            <person name="Kohn T."/>
            <person name="Peeters S.H."/>
            <person name="Heuer A."/>
            <person name="Rast P."/>
            <person name="Oberbeckmann S."/>
            <person name="Bunk B."/>
            <person name="Jeske O."/>
            <person name="Meyerdierks A."/>
            <person name="Storesund J.E."/>
            <person name="Kallscheuer N."/>
            <person name="Luecker S."/>
            <person name="Lage O.M."/>
            <person name="Pohl T."/>
            <person name="Merkel B.J."/>
            <person name="Hornburger P."/>
            <person name="Mueller R.-W."/>
            <person name="Bruemmer F."/>
            <person name="Labrenz M."/>
            <person name="Spormann A.M."/>
            <person name="Op den Camp H."/>
            <person name="Overmann J."/>
            <person name="Amann R."/>
            <person name="Jetten M.S.M."/>
            <person name="Mascher T."/>
            <person name="Medema M.H."/>
            <person name="Devos D.P."/>
            <person name="Kaster A.-K."/>
            <person name="Ovreas L."/>
            <person name="Rohde M."/>
            <person name="Galperin M.Y."/>
            <person name="Jogler C."/>
        </authorList>
    </citation>
    <scope>NUCLEOTIDE SEQUENCE [LARGE SCALE GENOMIC DNA]</scope>
    <source>
        <strain evidence="4 5">Pan216</strain>
    </source>
</reference>
<dbReference type="CDD" id="cd10170">
    <property type="entry name" value="ASKHA_NBD_HSP70"/>
    <property type="match status" value="1"/>
</dbReference>
<dbReference type="OrthoDB" id="9760742at2"/>
<dbReference type="GO" id="GO:0140662">
    <property type="term" value="F:ATP-dependent protein folding chaperone"/>
    <property type="evidence" value="ECO:0007669"/>
    <property type="project" value="InterPro"/>
</dbReference>
<organism evidence="4 5">
    <name type="scientific">Kolteria novifilia</name>
    <dbReference type="NCBI Taxonomy" id="2527975"/>
    <lineage>
        <taxon>Bacteria</taxon>
        <taxon>Pseudomonadati</taxon>
        <taxon>Planctomycetota</taxon>
        <taxon>Planctomycetia</taxon>
        <taxon>Kolteriales</taxon>
        <taxon>Kolteriaceae</taxon>
        <taxon>Kolteria</taxon>
    </lineage>
</organism>
<evidence type="ECO:0000256" key="2">
    <source>
        <dbReference type="ARBA" id="ARBA00022741"/>
    </source>
</evidence>
<dbReference type="GO" id="GO:0005524">
    <property type="term" value="F:ATP binding"/>
    <property type="evidence" value="ECO:0007669"/>
    <property type="project" value="UniProtKB-KW"/>
</dbReference>
<keyword evidence="3" id="KW-0067">ATP-binding</keyword>
<keyword evidence="2" id="KW-0547">Nucleotide-binding</keyword>
<dbReference type="InterPro" id="IPR013126">
    <property type="entry name" value="Hsp_70_fam"/>
</dbReference>
<protein>
    <submittedName>
        <fullName evidence="4">Chaperone protein dnaK2</fullName>
    </submittedName>
</protein>
<dbReference type="AlphaFoldDB" id="A0A518B5L3"/>
<dbReference type="InterPro" id="IPR021030">
    <property type="entry name" value="DUF3731"/>
</dbReference>
<dbReference type="PANTHER" id="PTHR19375">
    <property type="entry name" value="HEAT SHOCK PROTEIN 70KDA"/>
    <property type="match status" value="1"/>
</dbReference>
<name>A0A518B5L3_9BACT</name>
<dbReference type="KEGG" id="knv:Pan216_30990"/>
<evidence type="ECO:0000256" key="3">
    <source>
        <dbReference type="ARBA" id="ARBA00022840"/>
    </source>
</evidence>
<comment type="similarity">
    <text evidence="1">Belongs to the heat shock protein 70 family.</text>
</comment>
<dbReference type="PROSITE" id="PS00297">
    <property type="entry name" value="HSP70_1"/>
    <property type="match status" value="1"/>
</dbReference>
<dbReference type="RefSeq" id="WP_145258834.1">
    <property type="nucleotide sequence ID" value="NZ_CP036279.1"/>
</dbReference>
<evidence type="ECO:0000313" key="5">
    <source>
        <dbReference type="Proteomes" id="UP000317093"/>
    </source>
</evidence>
<keyword evidence="5" id="KW-1185">Reference proteome</keyword>
<dbReference type="EMBL" id="CP036279">
    <property type="protein sequence ID" value="QDU62232.1"/>
    <property type="molecule type" value="Genomic_DNA"/>
</dbReference>
<evidence type="ECO:0000313" key="4">
    <source>
        <dbReference type="EMBL" id="QDU62232.1"/>
    </source>
</evidence>
<dbReference type="Pfam" id="PF00012">
    <property type="entry name" value="HSP70"/>
    <property type="match status" value="1"/>
</dbReference>
<accession>A0A518B5L3</accession>
<sequence length="938" mass="103647">MSTSRYIIGIDLGTTNSVVSYLDTDTGDEQLAEIPILDVHQLLGERQVGPRPRLPSFLYLPSEHEVPEGSLALPWDEEARSAVGEMARQRAAMTPGRVVTSAKSWLCHAAVDRTANILPWGAPEEVARVSPVEASTRYLAHLRHAWNYLMGKAAPFEEQEVILTVPASFDEVARELTVEAARDAGIEHLLLIEEPQSVFYNWLFDHRDDWAESVEPGQLILVADVGGGTSDFSLIEVEAKGEEVGFRRIAVGEHLLLGGDNMDLALAASLEEQLVAGEKRLDAIQWATLQHACRAAKEDLLSPEGPKEVPVTVAGRGSSLIGGTLRASLSRTTTIDRILNGFFPLTGREEMPSRSARAGLQEFGLPYTSDPAISRHIAAFLRDASPTSDQGPRRPNFVLFNGGVFKPDVLRERFVDLVGSWFPDEPPPVILNRQETDLDRAVARGAAYYGLVRRGRGVRIAGGTPRSFYVGLGGAGSAAEGDVADTICIAPQGLEEGDQVEIPDREFELLIRQPVSFPFYSSRTRPTDAVGTMVASNSPALTALPPIRAVLPSGKKSQAATVRVHLDAILTEVGTLEIWCVTTDGDRRWRLQFDVRQQMRNEAAQDAEDDLSAVVAEDVLDQALIDKGQELIRASFGSGKGPDGLDAKPERLAKNLEVVLERGKNSWPPNALRGLWPAVLELEERRQASPAIEVRWLNLAGFLLRPGFGYPLDEWQVKQLWRLFQEGVRHRKDVQSRSEWWVLWRRVAGGLTPAQQQELFRRVVQNLPATTAKPKSKRRGGRSEQEETEMWRLAASLERINASDKLALGERILKGLRKGNGRPFEFWCLGRLGARVPFHGPADTVIAPTDVEPWINQLIDQGETSSEALFALVEMARRCGDRARDLKEDLRDRVMGHLQKANAAERLVRIVEEVVTLEAKEESMIFGESLPAGLRLVD</sequence>
<evidence type="ECO:0000256" key="1">
    <source>
        <dbReference type="ARBA" id="ARBA00007381"/>
    </source>
</evidence>
<dbReference type="Proteomes" id="UP000317093">
    <property type="component" value="Chromosome"/>
</dbReference>
<dbReference type="Pfam" id="PF12531">
    <property type="entry name" value="DUF3731"/>
    <property type="match status" value="1"/>
</dbReference>
<dbReference type="SUPFAM" id="SSF53067">
    <property type="entry name" value="Actin-like ATPase domain"/>
    <property type="match status" value="2"/>
</dbReference>
<dbReference type="InterPro" id="IPR043129">
    <property type="entry name" value="ATPase_NBD"/>
</dbReference>
<dbReference type="InterPro" id="IPR018181">
    <property type="entry name" value="Heat_shock_70_CS"/>
</dbReference>
<gene>
    <name evidence="4" type="primary">dnaK2</name>
    <name evidence="4" type="ORF">Pan216_30990</name>
</gene>
<dbReference type="PRINTS" id="PR00301">
    <property type="entry name" value="HEATSHOCK70"/>
</dbReference>
<dbReference type="Gene3D" id="3.30.420.40">
    <property type="match status" value="2"/>
</dbReference>